<dbReference type="RefSeq" id="WP_238752452.1">
    <property type="nucleotide sequence ID" value="NZ_CAKLPZ010000007.1"/>
</dbReference>
<dbReference type="EMBL" id="CAKLPZ010000007">
    <property type="protein sequence ID" value="CAH1002624.1"/>
    <property type="molecule type" value="Genomic_DNA"/>
</dbReference>
<evidence type="ECO:0000313" key="2">
    <source>
        <dbReference type="Proteomes" id="UP000837803"/>
    </source>
</evidence>
<evidence type="ECO:0000313" key="1">
    <source>
        <dbReference type="EMBL" id="CAH1002624.1"/>
    </source>
</evidence>
<accession>A0ABN8FDW6</accession>
<sequence>MPTYAPAPPTSPETLAKYARVITGYLINRRPTKAEDIAQAVSLPVRDVLKALHNHLLKYDLVVFHFKSAKWSLPKTPVQ</sequence>
<organism evidence="1 2">
    <name type="scientific">Neolewinella maritima</name>
    <dbReference type="NCBI Taxonomy" id="1383882"/>
    <lineage>
        <taxon>Bacteria</taxon>
        <taxon>Pseudomonadati</taxon>
        <taxon>Bacteroidota</taxon>
        <taxon>Saprospiria</taxon>
        <taxon>Saprospirales</taxon>
        <taxon>Lewinellaceae</taxon>
        <taxon>Neolewinella</taxon>
    </lineage>
</organism>
<proteinExistence type="predicted"/>
<reference evidence="1" key="1">
    <citation type="submission" date="2021-12" db="EMBL/GenBank/DDBJ databases">
        <authorList>
            <person name="Rodrigo-Torres L."/>
            <person name="Arahal R. D."/>
            <person name="Lucena T."/>
        </authorList>
    </citation>
    <scope>NUCLEOTIDE SEQUENCE</scope>
    <source>
        <strain evidence="1">CECT 8419</strain>
    </source>
</reference>
<protein>
    <submittedName>
        <fullName evidence="1">Uncharacterized protein</fullName>
    </submittedName>
</protein>
<gene>
    <name evidence="1" type="ORF">LEM8419_03496</name>
</gene>
<keyword evidence="2" id="KW-1185">Reference proteome</keyword>
<comment type="caution">
    <text evidence="1">The sequence shown here is derived from an EMBL/GenBank/DDBJ whole genome shotgun (WGS) entry which is preliminary data.</text>
</comment>
<dbReference type="Proteomes" id="UP000837803">
    <property type="component" value="Unassembled WGS sequence"/>
</dbReference>
<name>A0ABN8FDW6_9BACT</name>